<evidence type="ECO:0008006" key="3">
    <source>
        <dbReference type="Google" id="ProtNLM"/>
    </source>
</evidence>
<dbReference type="AlphaFoldDB" id="A0AAP0NDH8"/>
<name>A0AAP0NDH8_LIQFO</name>
<proteinExistence type="predicted"/>
<reference evidence="1 2" key="1">
    <citation type="journal article" date="2024" name="Plant J.">
        <title>Genome sequences and population genomics reveal climatic adaptation and genomic divergence between two closely related sweetgum species.</title>
        <authorList>
            <person name="Xu W.Q."/>
            <person name="Ren C.Q."/>
            <person name="Zhang X.Y."/>
            <person name="Comes H.P."/>
            <person name="Liu X.H."/>
            <person name="Li Y.G."/>
            <person name="Kettle C.J."/>
            <person name="Jalonen R."/>
            <person name="Gaisberger H."/>
            <person name="Ma Y.Z."/>
            <person name="Qiu Y.X."/>
        </authorList>
    </citation>
    <scope>NUCLEOTIDE SEQUENCE [LARGE SCALE GENOMIC DNA]</scope>
    <source>
        <strain evidence="1">Hangzhou</strain>
    </source>
</reference>
<gene>
    <name evidence="1" type="ORF">L1049_001558</name>
</gene>
<evidence type="ECO:0000313" key="1">
    <source>
        <dbReference type="EMBL" id="KAK9269780.1"/>
    </source>
</evidence>
<protein>
    <recommendedName>
        <fullName evidence="3">Pentatricopeptide repeat-containing protein</fullName>
    </recommendedName>
</protein>
<sequence>MLLMMFWFGHGKIGNKKDAMKLYCEMVTKGSVPKLSTHNGLISDFAKKIFHVEDDLENSGDIVAEVDGGVSPNSNSKLILSSGEMNGPIDISTTVVADTDFGNREELGEEGVVEKNKRISDGMVEAHGFLIGPASIELCSSGSDSIIAWSGVGIPLSDFKPRVFPGPKKDNNSDRRLVGRVPFYFCFSVGVEVFIHDWLKLLLRVDGVLHCRDVLPELGLAWPLLWSHYI</sequence>
<comment type="caution">
    <text evidence="1">The sequence shown here is derived from an EMBL/GenBank/DDBJ whole genome shotgun (WGS) entry which is preliminary data.</text>
</comment>
<accession>A0AAP0NDH8</accession>
<keyword evidence="2" id="KW-1185">Reference proteome</keyword>
<dbReference type="EMBL" id="JBBPBK010000015">
    <property type="protein sequence ID" value="KAK9269780.1"/>
    <property type="molecule type" value="Genomic_DNA"/>
</dbReference>
<organism evidence="1 2">
    <name type="scientific">Liquidambar formosana</name>
    <name type="common">Formosan gum</name>
    <dbReference type="NCBI Taxonomy" id="63359"/>
    <lineage>
        <taxon>Eukaryota</taxon>
        <taxon>Viridiplantae</taxon>
        <taxon>Streptophyta</taxon>
        <taxon>Embryophyta</taxon>
        <taxon>Tracheophyta</taxon>
        <taxon>Spermatophyta</taxon>
        <taxon>Magnoliopsida</taxon>
        <taxon>eudicotyledons</taxon>
        <taxon>Gunneridae</taxon>
        <taxon>Pentapetalae</taxon>
        <taxon>Saxifragales</taxon>
        <taxon>Altingiaceae</taxon>
        <taxon>Liquidambar</taxon>
    </lineage>
</organism>
<evidence type="ECO:0000313" key="2">
    <source>
        <dbReference type="Proteomes" id="UP001415857"/>
    </source>
</evidence>
<dbReference type="Proteomes" id="UP001415857">
    <property type="component" value="Unassembled WGS sequence"/>
</dbReference>